<feature type="domain" description="HTH merR-type" evidence="2">
    <location>
        <begin position="1"/>
        <end position="70"/>
    </location>
</feature>
<reference evidence="4" key="1">
    <citation type="submission" date="2016-10" db="EMBL/GenBank/DDBJ databases">
        <authorList>
            <person name="Varghese N."/>
            <person name="Submissions S."/>
        </authorList>
    </citation>
    <scope>NUCLEOTIDE SEQUENCE [LARGE SCALE GENOMIC DNA]</scope>
    <source>
        <strain evidence="4">CGMCC 1.12041</strain>
    </source>
</reference>
<dbReference type="SUPFAM" id="SSF46955">
    <property type="entry name" value="Putative DNA-binding domain"/>
    <property type="match status" value="1"/>
</dbReference>
<dbReference type="AlphaFoldDB" id="A0A1I1H1L7"/>
<dbReference type="NCBIfam" id="TIGR02047">
    <property type="entry name" value="CadR-PbrR"/>
    <property type="match status" value="1"/>
</dbReference>
<dbReference type="PANTHER" id="PTHR30204:SF92">
    <property type="entry name" value="HTH-TYPE TRANSCRIPTIONAL REGULATOR ZNTR"/>
    <property type="match status" value="1"/>
</dbReference>
<evidence type="ECO:0000313" key="3">
    <source>
        <dbReference type="EMBL" id="SFC17432.1"/>
    </source>
</evidence>
<dbReference type="CDD" id="cd04784">
    <property type="entry name" value="HTH_CadR-PbrR"/>
    <property type="match status" value="1"/>
</dbReference>
<dbReference type="InterPro" id="IPR000551">
    <property type="entry name" value="MerR-type_HTH_dom"/>
</dbReference>
<dbReference type="InterPro" id="IPR009061">
    <property type="entry name" value="DNA-bd_dom_put_sf"/>
</dbReference>
<dbReference type="InterPro" id="IPR047057">
    <property type="entry name" value="MerR_fam"/>
</dbReference>
<dbReference type="InterPro" id="IPR011791">
    <property type="entry name" value="CadR-PbrR"/>
</dbReference>
<evidence type="ECO:0000259" key="2">
    <source>
        <dbReference type="PROSITE" id="PS50937"/>
    </source>
</evidence>
<dbReference type="PROSITE" id="PS50937">
    <property type="entry name" value="HTH_MERR_2"/>
    <property type="match status" value="1"/>
</dbReference>
<dbReference type="RefSeq" id="WP_091872104.1">
    <property type="nucleotide sequence ID" value="NZ_FOLD01000004.1"/>
</dbReference>
<evidence type="ECO:0000313" key="4">
    <source>
        <dbReference type="Proteomes" id="UP000198639"/>
    </source>
</evidence>
<dbReference type="STRING" id="1164594.SAMN05216204_104122"/>
<keyword evidence="1" id="KW-0238">DNA-binding</keyword>
<keyword evidence="4" id="KW-1185">Reference proteome</keyword>
<dbReference type="GO" id="GO:0045893">
    <property type="term" value="P:positive regulation of DNA-templated transcription"/>
    <property type="evidence" value="ECO:0007669"/>
    <property type="project" value="InterPro"/>
</dbReference>
<dbReference type="PANTHER" id="PTHR30204">
    <property type="entry name" value="REDOX-CYCLING DRUG-SENSING TRANSCRIPTIONAL ACTIVATOR SOXR"/>
    <property type="match status" value="1"/>
</dbReference>
<dbReference type="GO" id="GO:0003700">
    <property type="term" value="F:DNA-binding transcription factor activity"/>
    <property type="evidence" value="ECO:0007669"/>
    <property type="project" value="InterPro"/>
</dbReference>
<evidence type="ECO:0000256" key="1">
    <source>
        <dbReference type="ARBA" id="ARBA00023125"/>
    </source>
</evidence>
<dbReference type="GO" id="GO:0046872">
    <property type="term" value="F:metal ion binding"/>
    <property type="evidence" value="ECO:0007669"/>
    <property type="project" value="InterPro"/>
</dbReference>
<dbReference type="EMBL" id="FOLD01000004">
    <property type="protein sequence ID" value="SFC17432.1"/>
    <property type="molecule type" value="Genomic_DNA"/>
</dbReference>
<dbReference type="Pfam" id="PF13411">
    <property type="entry name" value="MerR_1"/>
    <property type="match status" value="1"/>
</dbReference>
<dbReference type="GO" id="GO:0003677">
    <property type="term" value="F:DNA binding"/>
    <property type="evidence" value="ECO:0007669"/>
    <property type="project" value="UniProtKB-KW"/>
</dbReference>
<dbReference type="SMART" id="SM00422">
    <property type="entry name" value="HTH_MERR"/>
    <property type="match status" value="1"/>
</dbReference>
<protein>
    <submittedName>
        <fullName evidence="3">Transcriptional regulator, MerR family</fullName>
    </submittedName>
</protein>
<accession>A0A1I1H1L7</accession>
<dbReference type="Proteomes" id="UP000198639">
    <property type="component" value="Unassembled WGS sequence"/>
</dbReference>
<name>A0A1I1H1L7_9BURK</name>
<dbReference type="Gene3D" id="1.10.1660.10">
    <property type="match status" value="1"/>
</dbReference>
<organism evidence="3 4">
    <name type="scientific">Massilia yuzhufengensis</name>
    <dbReference type="NCBI Taxonomy" id="1164594"/>
    <lineage>
        <taxon>Bacteria</taxon>
        <taxon>Pseudomonadati</taxon>
        <taxon>Pseudomonadota</taxon>
        <taxon>Betaproteobacteria</taxon>
        <taxon>Burkholderiales</taxon>
        <taxon>Oxalobacteraceae</taxon>
        <taxon>Telluria group</taxon>
        <taxon>Massilia</taxon>
    </lineage>
</organism>
<proteinExistence type="predicted"/>
<gene>
    <name evidence="3" type="ORF">SAMN05216204_104122</name>
</gene>
<sequence>MLKIGELAARTGCPVETIRYYERIGILNPPQRHANNYRSYGERHVERLQFVRHCRALDMGLDEIRVLLEVRDRPEQECTDVNELLDRHISRVAAKIAELASLERQLTQLRGCCVATRASHACGILHALSEHDKVH</sequence>
<dbReference type="PRINTS" id="PR00040">
    <property type="entry name" value="HTHMERR"/>
</dbReference>
<dbReference type="OrthoDB" id="9808480at2"/>